<name>A0A3D0ZPS7_UNCKA</name>
<dbReference type="Proteomes" id="UP000263336">
    <property type="component" value="Unassembled WGS sequence"/>
</dbReference>
<comment type="caution">
    <text evidence="1">The sequence shown here is derived from an EMBL/GenBank/DDBJ whole genome shotgun (WGS) entry which is preliminary data.</text>
</comment>
<evidence type="ECO:0000313" key="1">
    <source>
        <dbReference type="EMBL" id="HCC42295.1"/>
    </source>
</evidence>
<sequence length="78" mass="8434">MDEVRTELAAKTLAKVFAVAEFGVTESAITIINTMPVTGAIIAKHSYSIELSVMHNNGTWKSHQLAVDVKSGNVTLIY</sequence>
<accession>A0A3D0ZPS7</accession>
<gene>
    <name evidence="1" type="ORF">DEP93_02390</name>
</gene>
<proteinExistence type="predicted"/>
<evidence type="ECO:0008006" key="3">
    <source>
        <dbReference type="Google" id="ProtNLM"/>
    </source>
</evidence>
<dbReference type="AlphaFoldDB" id="A0A3D0ZPS7"/>
<organism evidence="1 2">
    <name type="scientific">candidate division WWE3 bacterium</name>
    <dbReference type="NCBI Taxonomy" id="2053526"/>
    <lineage>
        <taxon>Bacteria</taxon>
        <taxon>Katanobacteria</taxon>
    </lineage>
</organism>
<evidence type="ECO:0000313" key="2">
    <source>
        <dbReference type="Proteomes" id="UP000263336"/>
    </source>
</evidence>
<dbReference type="EMBL" id="DOZN01000016">
    <property type="protein sequence ID" value="HCC42295.1"/>
    <property type="molecule type" value="Genomic_DNA"/>
</dbReference>
<reference evidence="1 2" key="1">
    <citation type="journal article" date="2018" name="Nat. Biotechnol.">
        <title>A standardized bacterial taxonomy based on genome phylogeny substantially revises the tree of life.</title>
        <authorList>
            <person name="Parks D.H."/>
            <person name="Chuvochina M."/>
            <person name="Waite D.W."/>
            <person name="Rinke C."/>
            <person name="Skarshewski A."/>
            <person name="Chaumeil P.A."/>
            <person name="Hugenholtz P."/>
        </authorList>
    </citation>
    <scope>NUCLEOTIDE SEQUENCE [LARGE SCALE GENOMIC DNA]</scope>
    <source>
        <strain evidence="1">UBA11701</strain>
    </source>
</reference>
<protein>
    <recommendedName>
        <fullName evidence="3">PepSY domain-containing protein</fullName>
    </recommendedName>
</protein>